<dbReference type="AlphaFoldDB" id="A6WB98"/>
<evidence type="ECO:0000313" key="3">
    <source>
        <dbReference type="EMBL" id="ABS04087.1"/>
    </source>
</evidence>
<feature type="region of interest" description="Disordered" evidence="1">
    <location>
        <begin position="180"/>
        <end position="199"/>
    </location>
</feature>
<evidence type="ECO:0000313" key="4">
    <source>
        <dbReference type="Proteomes" id="UP000001116"/>
    </source>
</evidence>
<organism evidence="3 4">
    <name type="scientific">Kineococcus radiotolerans (strain ATCC BAA-149 / DSM 14245 / SRS30216)</name>
    <dbReference type="NCBI Taxonomy" id="266940"/>
    <lineage>
        <taxon>Bacteria</taxon>
        <taxon>Bacillati</taxon>
        <taxon>Actinomycetota</taxon>
        <taxon>Actinomycetes</taxon>
        <taxon>Kineosporiales</taxon>
        <taxon>Kineosporiaceae</taxon>
        <taxon>Kineococcus</taxon>
    </lineage>
</organism>
<reference evidence="4" key="1">
    <citation type="journal article" date="2008" name="PLoS ONE">
        <title>Survival in nuclear waste, extreme resistance, and potential applications gleaned from the genome sequence of Kineococcus radiotolerans SRS30216.</title>
        <authorList>
            <person name="Bagwell C.E."/>
            <person name="Bhat S."/>
            <person name="Hawkins G.M."/>
            <person name="Smith B.W."/>
            <person name="Biswas T."/>
            <person name="Hoover T.R."/>
            <person name="Saunders E."/>
            <person name="Han C.S."/>
            <person name="Tsodikov O.V."/>
            <person name="Shimkets L.J."/>
        </authorList>
    </citation>
    <scope>NUCLEOTIDE SEQUENCE [LARGE SCALE GENOMIC DNA]</scope>
    <source>
        <strain evidence="4">ATCC BAA-149 / DSM 14245 / SRS30216</strain>
    </source>
</reference>
<accession>A6WB98</accession>
<dbReference type="PANTHER" id="PTHR30547:SF0">
    <property type="entry name" value="BLR8175 PROTEIN"/>
    <property type="match status" value="1"/>
</dbReference>
<dbReference type="InterPro" id="IPR053148">
    <property type="entry name" value="PD-DEXK-like_domain"/>
</dbReference>
<dbReference type="PANTHER" id="PTHR30547">
    <property type="entry name" value="UNCHARACTERIZED PROTEIN YHCG-RELATED"/>
    <property type="match status" value="1"/>
</dbReference>
<dbReference type="Pfam" id="PF17761">
    <property type="entry name" value="DUF1016_N"/>
    <property type="match status" value="1"/>
</dbReference>
<sequence length="199" mass="21959">MRRVPARDLEPPSHDAGAPTSTAVDLPAGYSELLEQLEVRAATSRVRAARAANTELLHLHHSTGRDMLQRQHDAGWGAEVIDRLAHDLRDAFPDQRGSSRANLHSMRAFAATWPDQESFVQQAVGQLPWGHITVLLAHTKDPAVRDWYAAAVEHGWSRNVLTHQIMSHLHLRSEAAPSNFATQLPAPDSGLRTRPAAHP</sequence>
<dbReference type="EMBL" id="CP000750">
    <property type="protein sequence ID" value="ABS04087.1"/>
    <property type="molecule type" value="Genomic_DNA"/>
</dbReference>
<feature type="compositionally biased region" description="Basic and acidic residues" evidence="1">
    <location>
        <begin position="1"/>
        <end position="13"/>
    </location>
</feature>
<evidence type="ECO:0000259" key="2">
    <source>
        <dbReference type="Pfam" id="PF17761"/>
    </source>
</evidence>
<name>A6WB98_KINRD</name>
<dbReference type="InterPro" id="IPR041527">
    <property type="entry name" value="YhcG_N"/>
</dbReference>
<gene>
    <name evidence="3" type="ordered locus">Krad_2614</name>
</gene>
<dbReference type="RefSeq" id="WP_012087684.1">
    <property type="nucleotide sequence ID" value="NC_009664.2"/>
</dbReference>
<feature type="domain" description="YhcG N-terminal" evidence="2">
    <location>
        <begin position="42"/>
        <end position="172"/>
    </location>
</feature>
<dbReference type="eggNOG" id="COG4804">
    <property type="taxonomic scope" value="Bacteria"/>
</dbReference>
<evidence type="ECO:0000256" key="1">
    <source>
        <dbReference type="SAM" id="MobiDB-lite"/>
    </source>
</evidence>
<dbReference type="HOGENOM" id="CLU_046640_2_0_11"/>
<feature type="region of interest" description="Disordered" evidence="1">
    <location>
        <begin position="1"/>
        <end position="24"/>
    </location>
</feature>
<protein>
    <recommendedName>
        <fullName evidence="2">YhcG N-terminal domain-containing protein</fullName>
    </recommendedName>
</protein>
<dbReference type="Proteomes" id="UP000001116">
    <property type="component" value="Chromosome"/>
</dbReference>
<keyword evidence="4" id="KW-1185">Reference proteome</keyword>
<dbReference type="KEGG" id="kra:Krad_2614"/>
<proteinExistence type="predicted"/>